<name>A0AC35TYH3_9BILA</name>
<sequence>MPVVKQSIIIFALFSIAFCAQQRVGVKGRLTCGSSPDVGTTVKIWNKNFGLDKELAKTKTDSNGEYSLQGGVNDFFDMDVHLKFYTNCNDGIKPCARKIDVSVPKKYITKSGEVREYYDAGTMNLEGKFKDEGRDCIY</sequence>
<dbReference type="WBParaSite" id="RSKR_0000555200.1">
    <property type="protein sequence ID" value="RSKR_0000555200.1"/>
    <property type="gene ID" value="RSKR_0000555200"/>
</dbReference>
<dbReference type="Proteomes" id="UP000095286">
    <property type="component" value="Unplaced"/>
</dbReference>
<accession>A0AC35TYH3</accession>
<evidence type="ECO:0000313" key="2">
    <source>
        <dbReference type="WBParaSite" id="RSKR_0000555200.1"/>
    </source>
</evidence>
<proteinExistence type="predicted"/>
<reference evidence="2" key="1">
    <citation type="submission" date="2016-11" db="UniProtKB">
        <authorList>
            <consortium name="WormBaseParasite"/>
        </authorList>
    </citation>
    <scope>IDENTIFICATION</scope>
    <source>
        <strain evidence="2">KR3021</strain>
    </source>
</reference>
<evidence type="ECO:0000313" key="1">
    <source>
        <dbReference type="Proteomes" id="UP000095286"/>
    </source>
</evidence>
<organism evidence="1 2">
    <name type="scientific">Rhabditophanes sp. KR3021</name>
    <dbReference type="NCBI Taxonomy" id="114890"/>
    <lineage>
        <taxon>Eukaryota</taxon>
        <taxon>Metazoa</taxon>
        <taxon>Ecdysozoa</taxon>
        <taxon>Nematoda</taxon>
        <taxon>Chromadorea</taxon>
        <taxon>Rhabditida</taxon>
        <taxon>Tylenchina</taxon>
        <taxon>Panagrolaimomorpha</taxon>
        <taxon>Strongyloidoidea</taxon>
        <taxon>Alloionematidae</taxon>
        <taxon>Rhabditophanes</taxon>
    </lineage>
</organism>
<protein>
    <submittedName>
        <fullName evidence="2">Transthyretin-like family protein</fullName>
    </submittedName>
</protein>